<keyword evidence="3" id="KW-1185">Reference proteome</keyword>
<protein>
    <submittedName>
        <fullName evidence="2">Uncharacterized protein</fullName>
    </submittedName>
</protein>
<dbReference type="Proteomes" id="UP001162891">
    <property type="component" value="Chromosome"/>
</dbReference>
<reference evidence="3" key="1">
    <citation type="journal article" date="2022" name="Int. J. Syst. Evol. Microbiol.">
        <title>Anaeromyxobacter oryzae sp. nov., Anaeromyxobacter diazotrophicus sp. nov. and Anaeromyxobacter paludicola sp. nov., isolated from paddy soils.</title>
        <authorList>
            <person name="Itoh H."/>
            <person name="Xu Z."/>
            <person name="Mise K."/>
            <person name="Masuda Y."/>
            <person name="Ushijima N."/>
            <person name="Hayakawa C."/>
            <person name="Shiratori Y."/>
            <person name="Senoo K."/>
        </authorList>
    </citation>
    <scope>NUCLEOTIDE SEQUENCE [LARGE SCALE GENOMIC DNA]</scope>
    <source>
        <strain evidence="3">Red232</strain>
    </source>
</reference>
<accession>A0ABN6ML31</accession>
<evidence type="ECO:0000256" key="1">
    <source>
        <dbReference type="SAM" id="MobiDB-lite"/>
    </source>
</evidence>
<feature type="compositionally biased region" description="Acidic residues" evidence="1">
    <location>
        <begin position="1"/>
        <end position="14"/>
    </location>
</feature>
<evidence type="ECO:0000313" key="2">
    <source>
        <dbReference type="EMBL" id="BDG01763.1"/>
    </source>
</evidence>
<dbReference type="RefSeq" id="WP_248358567.1">
    <property type="nucleotide sequence ID" value="NZ_AP025591.1"/>
</dbReference>
<evidence type="ECO:0000313" key="3">
    <source>
        <dbReference type="Proteomes" id="UP001162891"/>
    </source>
</evidence>
<gene>
    <name evidence="2" type="ORF">AMOR_07590</name>
</gene>
<proteinExistence type="predicted"/>
<organism evidence="2 3">
    <name type="scientific">Anaeromyxobacter oryzae</name>
    <dbReference type="NCBI Taxonomy" id="2918170"/>
    <lineage>
        <taxon>Bacteria</taxon>
        <taxon>Pseudomonadati</taxon>
        <taxon>Myxococcota</taxon>
        <taxon>Myxococcia</taxon>
        <taxon>Myxococcales</taxon>
        <taxon>Cystobacterineae</taxon>
        <taxon>Anaeromyxobacteraceae</taxon>
        <taxon>Anaeromyxobacter</taxon>
    </lineage>
</organism>
<name>A0ABN6ML31_9BACT</name>
<feature type="region of interest" description="Disordered" evidence="1">
    <location>
        <begin position="1"/>
        <end position="22"/>
    </location>
</feature>
<dbReference type="EMBL" id="AP025591">
    <property type="protein sequence ID" value="BDG01763.1"/>
    <property type="molecule type" value="Genomic_DNA"/>
</dbReference>
<sequence length="72" mass="8104">MPFDAGYEEDDQGSSDEGGRERRFQDFDCPDCAANNPYDDAFGDGDEVRCYYCGQEFRAEVTDSGRLKLKAT</sequence>